<evidence type="ECO:0008006" key="3">
    <source>
        <dbReference type="Google" id="ProtNLM"/>
    </source>
</evidence>
<dbReference type="Gene3D" id="1.10.1520.10">
    <property type="entry name" value="Ribonuclease III domain"/>
    <property type="match status" value="1"/>
</dbReference>
<dbReference type="eggNOG" id="ENOG502TBA8">
    <property type="taxonomic scope" value="Eukaryota"/>
</dbReference>
<evidence type="ECO:0000313" key="1">
    <source>
        <dbReference type="EMBL" id="EGV65046.1"/>
    </source>
</evidence>
<dbReference type="GO" id="GO:0006396">
    <property type="term" value="P:RNA processing"/>
    <property type="evidence" value="ECO:0007669"/>
    <property type="project" value="InterPro"/>
</dbReference>
<dbReference type="HOGENOM" id="CLU_036640_0_0_1"/>
<protein>
    <recommendedName>
        <fullName evidence="3">RNase III domain-containing protein</fullName>
    </recommendedName>
</protein>
<keyword evidence="2" id="KW-1185">Reference proteome</keyword>
<sequence>MSLSTTAPIETYMSRSWLRQHLYYLGYDIIRLQSYQKLSRHIGTTTGGFIKSLVSDISTFINTELNESSAGTEAASKLKELMYLHNCDHAIKGEINANISECRLFFMSAGYILLNQTSEKVDEFTDRLISIYMESKESVLTRRVTQNDSLTTRVVELANAYYEDCDVNYDLLYNNKPRSLNLFVTKHISIELPPLPKLHNRKLLVKSLVHKELYRGFVDESHRFYRILMENGIEPREATQIIRNDLSFFDGLGDFYLSQESSNLLYRFKHSAPYKNETFFGKKSYTLLKTILVTNTLFSRLALAYNLHEGLDDPIVNGLFRDTYVPYLNDWKDVDFDTCQEFKTYRYEQEFIADYFEQYVGTLFLEQPKTAQIWINQIYENILFSIREEHRVPSKFLHQYDYHSWAVDVIGRRLK</sequence>
<evidence type="ECO:0000313" key="2">
    <source>
        <dbReference type="Proteomes" id="UP000000707"/>
    </source>
</evidence>
<dbReference type="GO" id="GO:0004525">
    <property type="term" value="F:ribonuclease III activity"/>
    <property type="evidence" value="ECO:0007669"/>
    <property type="project" value="InterPro"/>
</dbReference>
<dbReference type="KEGG" id="cten:18246924"/>
<proteinExistence type="predicted"/>
<dbReference type="STRING" id="590646.G3B248"/>
<dbReference type="GeneID" id="18246924"/>
<dbReference type="OrthoDB" id="4091783at2759"/>
<dbReference type="RefSeq" id="XP_006685852.1">
    <property type="nucleotide sequence ID" value="XM_006685789.1"/>
</dbReference>
<accession>G3B248</accession>
<dbReference type="EMBL" id="GL996515">
    <property type="protein sequence ID" value="EGV65045.1"/>
    <property type="molecule type" value="Genomic_DNA"/>
</dbReference>
<reference evidence="1 2" key="1">
    <citation type="journal article" date="2011" name="Proc. Natl. Acad. Sci. U.S.A.">
        <title>Comparative genomics of xylose-fermenting fungi for enhanced biofuel production.</title>
        <authorList>
            <person name="Wohlbach D.J."/>
            <person name="Kuo A."/>
            <person name="Sato T.K."/>
            <person name="Potts K.M."/>
            <person name="Salamov A.A."/>
            <person name="LaButti K.M."/>
            <person name="Sun H."/>
            <person name="Clum A."/>
            <person name="Pangilinan J.L."/>
            <person name="Lindquist E.A."/>
            <person name="Lucas S."/>
            <person name="Lapidus A."/>
            <person name="Jin M."/>
            <person name="Gunawan C."/>
            <person name="Balan V."/>
            <person name="Dale B.E."/>
            <person name="Jeffries T.W."/>
            <person name="Zinkel R."/>
            <person name="Barry K.W."/>
            <person name="Grigoriev I.V."/>
            <person name="Gasch A.P."/>
        </authorList>
    </citation>
    <scope>NUCLEOTIDE SEQUENCE [LARGE SCALE GENOMIC DNA]</scope>
    <source>
        <strain evidence="1">ATCC 10573</strain>
        <strain evidence="2">ATCC 10573 / BCRC 21748 / CBS 615 / JCM 9827 / NBRC 10315 / NRRL Y-1498 / VKM Y-70</strain>
    </source>
</reference>
<organism evidence="2">
    <name type="scientific">Candida tenuis (strain ATCC 10573 / BCRC 21748 / CBS 615 / JCM 9827 / NBRC 10315 / NRRL Y-1498 / VKM Y-70)</name>
    <name type="common">Yeast</name>
    <name type="synonym">Yamadazyma tenuis</name>
    <dbReference type="NCBI Taxonomy" id="590646"/>
    <lineage>
        <taxon>Eukaryota</taxon>
        <taxon>Fungi</taxon>
        <taxon>Dikarya</taxon>
        <taxon>Ascomycota</taxon>
        <taxon>Saccharomycotina</taxon>
        <taxon>Pichiomycetes</taxon>
        <taxon>Debaryomycetaceae</taxon>
        <taxon>Yamadazyma</taxon>
    </lineage>
</organism>
<gene>
    <name evidence="1" type="ORF">CANTEDRAFT_113374</name>
</gene>
<dbReference type="EMBL" id="GL996515">
    <property type="protein sequence ID" value="EGV65046.1"/>
    <property type="molecule type" value="Genomic_DNA"/>
</dbReference>
<dbReference type="Proteomes" id="UP000000707">
    <property type="component" value="Unassembled WGS sequence"/>
</dbReference>
<dbReference type="InterPro" id="IPR036389">
    <property type="entry name" value="RNase_III_sf"/>
</dbReference>
<dbReference type="AlphaFoldDB" id="G3B248"/>
<name>G3B248_CANTC</name>